<feature type="domain" description="Flagellar motor switch protein FliG middle" evidence="12">
    <location>
        <begin position="126"/>
        <end position="197"/>
    </location>
</feature>
<evidence type="ECO:0000256" key="10">
    <source>
        <dbReference type="ARBA" id="ARBA00025598"/>
    </source>
</evidence>
<dbReference type="EMBL" id="JAASQI010000002">
    <property type="protein sequence ID" value="NIJ57110.1"/>
    <property type="molecule type" value="Genomic_DNA"/>
</dbReference>
<dbReference type="Gene3D" id="1.10.220.30">
    <property type="match status" value="3"/>
</dbReference>
<dbReference type="InterPro" id="IPR011002">
    <property type="entry name" value="FliG_a-hlx"/>
</dbReference>
<evidence type="ECO:0000256" key="8">
    <source>
        <dbReference type="ARBA" id="ARBA00023136"/>
    </source>
</evidence>
<evidence type="ECO:0000256" key="1">
    <source>
        <dbReference type="ARBA" id="ARBA00004117"/>
    </source>
</evidence>
<name>A0ABX0UYU0_9HYPH</name>
<evidence type="ECO:0000256" key="5">
    <source>
        <dbReference type="ARBA" id="ARBA00022475"/>
    </source>
</evidence>
<evidence type="ECO:0000259" key="12">
    <source>
        <dbReference type="Pfam" id="PF14841"/>
    </source>
</evidence>
<dbReference type="SUPFAM" id="SSF48029">
    <property type="entry name" value="FliG"/>
    <property type="match status" value="2"/>
</dbReference>
<dbReference type="InterPro" id="IPR023087">
    <property type="entry name" value="Flg_Motor_Flig_C"/>
</dbReference>
<comment type="caution">
    <text evidence="14">The sequence shown here is derived from an EMBL/GenBank/DDBJ whole genome shotgun (WGS) entry which is preliminary data.</text>
</comment>
<sequence length="343" mass="37604">MSVQGTVTRKTVSLSRGVDRVAALLLTLGSPAAGRLLKHFTSEEIKLITRAAAALGSVPPAQQAQLVEEFAAQFQAGAHLFGTAYEVEKLLSGVLPPDQIADIMADVLGNSSQSIWERISGVSETVLSTYLLKEHPQTIALILSRVKPMCAAKVMTHFSQELRNNVTRRMLACKPIVDEVLRVIESTLHEDFMTNFSRNMGSDTHAKMADIINKMDRDHMEEMLQSLAHDRPKSAEILKGLLFTFDDIVKLTPAARSALFDAIPVERLIVALRGTDAAYREVALGALPSRSRRAVETELAGGQPIAQREVLEARRFITDLALDMAGRGEIDLASDGEQEMYVQ</sequence>
<keyword evidence="14" id="KW-0282">Flagellum</keyword>
<evidence type="ECO:0000259" key="11">
    <source>
        <dbReference type="Pfam" id="PF01706"/>
    </source>
</evidence>
<evidence type="ECO:0000256" key="7">
    <source>
        <dbReference type="ARBA" id="ARBA00022779"/>
    </source>
</evidence>
<evidence type="ECO:0000313" key="14">
    <source>
        <dbReference type="EMBL" id="NIJ57110.1"/>
    </source>
</evidence>
<comment type="subcellular location">
    <subcellularLocation>
        <location evidence="1">Bacterial flagellum basal body</location>
    </subcellularLocation>
    <subcellularLocation>
        <location evidence="2">Cell membrane</location>
        <topology evidence="2">Peripheral membrane protein</topology>
        <orientation evidence="2">Cytoplasmic side</orientation>
    </subcellularLocation>
</comment>
<dbReference type="Proteomes" id="UP001429580">
    <property type="component" value="Unassembled WGS sequence"/>
</dbReference>
<dbReference type="Pfam" id="PF14841">
    <property type="entry name" value="FliG_M"/>
    <property type="match status" value="1"/>
</dbReference>
<dbReference type="Pfam" id="PF14842">
    <property type="entry name" value="FliG_N"/>
    <property type="match status" value="1"/>
</dbReference>
<keyword evidence="15" id="KW-1185">Reference proteome</keyword>
<evidence type="ECO:0000259" key="13">
    <source>
        <dbReference type="Pfam" id="PF14842"/>
    </source>
</evidence>
<keyword evidence="7" id="KW-0283">Flagellar rotation</keyword>
<dbReference type="Pfam" id="PF01706">
    <property type="entry name" value="FliG_C"/>
    <property type="match status" value="1"/>
</dbReference>
<proteinExistence type="inferred from homology"/>
<organism evidence="14 15">
    <name type="scientific">Pseudochelatococcus lubricantis</name>
    <dbReference type="NCBI Taxonomy" id="1538102"/>
    <lineage>
        <taxon>Bacteria</taxon>
        <taxon>Pseudomonadati</taxon>
        <taxon>Pseudomonadota</taxon>
        <taxon>Alphaproteobacteria</taxon>
        <taxon>Hyphomicrobiales</taxon>
        <taxon>Chelatococcaceae</taxon>
        <taxon>Pseudochelatococcus</taxon>
    </lineage>
</organism>
<dbReference type="InterPro" id="IPR032779">
    <property type="entry name" value="FliG_M"/>
</dbReference>
<dbReference type="RefSeq" id="WP_166949331.1">
    <property type="nucleotide sequence ID" value="NZ_JAASQI010000002.1"/>
</dbReference>
<accession>A0ABX0UYU0</accession>
<dbReference type="PRINTS" id="PR00954">
    <property type="entry name" value="FLGMOTORFLIG"/>
</dbReference>
<protein>
    <recommendedName>
        <fullName evidence="4">Flagellar motor switch protein FliG</fullName>
    </recommendedName>
</protein>
<comment type="similarity">
    <text evidence="3">Belongs to the FliG family.</text>
</comment>
<evidence type="ECO:0000313" key="15">
    <source>
        <dbReference type="Proteomes" id="UP001429580"/>
    </source>
</evidence>
<feature type="domain" description="Flagellar motor switch protein FliG N-terminal" evidence="13">
    <location>
        <begin position="17"/>
        <end position="116"/>
    </location>
</feature>
<evidence type="ECO:0000256" key="6">
    <source>
        <dbReference type="ARBA" id="ARBA00022500"/>
    </source>
</evidence>
<evidence type="ECO:0000256" key="3">
    <source>
        <dbReference type="ARBA" id="ARBA00010299"/>
    </source>
</evidence>
<feature type="domain" description="Flagellar motor switch protein FliG C-terminal" evidence="11">
    <location>
        <begin position="226"/>
        <end position="332"/>
    </location>
</feature>
<dbReference type="PANTHER" id="PTHR30534">
    <property type="entry name" value="FLAGELLAR MOTOR SWITCH PROTEIN FLIG"/>
    <property type="match status" value="1"/>
</dbReference>
<keyword evidence="14" id="KW-0966">Cell projection</keyword>
<evidence type="ECO:0000256" key="2">
    <source>
        <dbReference type="ARBA" id="ARBA00004413"/>
    </source>
</evidence>
<keyword evidence="6" id="KW-0145">Chemotaxis</keyword>
<evidence type="ECO:0000256" key="4">
    <source>
        <dbReference type="ARBA" id="ARBA00021870"/>
    </source>
</evidence>
<evidence type="ECO:0000256" key="9">
    <source>
        <dbReference type="ARBA" id="ARBA00023143"/>
    </source>
</evidence>
<dbReference type="InterPro" id="IPR028263">
    <property type="entry name" value="FliG_N"/>
</dbReference>
<gene>
    <name evidence="14" type="ORF">FHS82_000936</name>
</gene>
<keyword evidence="5" id="KW-1003">Cell membrane</keyword>
<dbReference type="PANTHER" id="PTHR30534:SF0">
    <property type="entry name" value="FLAGELLAR MOTOR SWITCH PROTEIN FLIG"/>
    <property type="match status" value="1"/>
</dbReference>
<keyword evidence="8" id="KW-0472">Membrane</keyword>
<dbReference type="InterPro" id="IPR000090">
    <property type="entry name" value="Flg_Motor_Flig"/>
</dbReference>
<keyword evidence="9" id="KW-0975">Bacterial flagellum</keyword>
<keyword evidence="14" id="KW-0969">Cilium</keyword>
<comment type="function">
    <text evidence="10">FliG is one of three proteins (FliG, FliN, FliM) that forms the rotor-mounted switch complex (C ring), located at the base of the basal body. This complex interacts with the CheY and CheZ chemotaxis proteins, in addition to contacting components of the motor that determine the direction of flagellar rotation.</text>
</comment>
<reference evidence="14 15" key="1">
    <citation type="submission" date="2020-03" db="EMBL/GenBank/DDBJ databases">
        <title>Genomic Encyclopedia of Type Strains, Phase IV (KMG-IV): sequencing the most valuable type-strain genomes for metagenomic binning, comparative biology and taxonomic classification.</title>
        <authorList>
            <person name="Goeker M."/>
        </authorList>
    </citation>
    <scope>NUCLEOTIDE SEQUENCE [LARGE SCALE GENOMIC DNA]</scope>
    <source>
        <strain evidence="14 15">DSM 103870</strain>
    </source>
</reference>